<evidence type="ECO:0000313" key="4">
    <source>
        <dbReference type="Proteomes" id="UP000292881"/>
    </source>
</evidence>
<sequence>WTAPERVGLDRALEAYTVGGARAWHLESSRGRLAPGTDADLVVWSGDLYDHAHDPSGLLREHAELTIVGGRLAHSAGALSEADGAVGDDPVAAAPARDRHVHAH</sequence>
<feature type="domain" description="Amidohydrolase 3" evidence="2">
    <location>
        <begin position="4"/>
        <end position="72"/>
    </location>
</feature>
<evidence type="ECO:0000259" key="2">
    <source>
        <dbReference type="Pfam" id="PF07969"/>
    </source>
</evidence>
<comment type="caution">
    <text evidence="3">The sequence shown here is derived from an EMBL/GenBank/DDBJ whole genome shotgun (WGS) entry which is preliminary data.</text>
</comment>
<feature type="region of interest" description="Disordered" evidence="1">
    <location>
        <begin position="82"/>
        <end position="104"/>
    </location>
</feature>
<evidence type="ECO:0000256" key="1">
    <source>
        <dbReference type="SAM" id="MobiDB-lite"/>
    </source>
</evidence>
<protein>
    <submittedName>
        <fullName evidence="3">Amidohydrolase</fullName>
    </submittedName>
</protein>
<dbReference type="RefSeq" id="WP_165307356.1">
    <property type="nucleotide sequence ID" value="NZ_SDPL01000066.1"/>
</dbReference>
<gene>
    <name evidence="3" type="ORF">ESO86_05590</name>
</gene>
<proteinExistence type="predicted"/>
<organism evidence="3 4">
    <name type="scientific">Agromyces binzhouensis</name>
    <dbReference type="NCBI Taxonomy" id="1817495"/>
    <lineage>
        <taxon>Bacteria</taxon>
        <taxon>Bacillati</taxon>
        <taxon>Actinomycetota</taxon>
        <taxon>Actinomycetes</taxon>
        <taxon>Micrococcales</taxon>
        <taxon>Microbacteriaceae</taxon>
        <taxon>Agromyces</taxon>
    </lineage>
</organism>
<dbReference type="Proteomes" id="UP000292881">
    <property type="component" value="Unassembled WGS sequence"/>
</dbReference>
<dbReference type="EMBL" id="SDPL01000066">
    <property type="protein sequence ID" value="RXZ49741.1"/>
    <property type="molecule type" value="Genomic_DNA"/>
</dbReference>
<feature type="non-terminal residue" evidence="3">
    <location>
        <position position="1"/>
    </location>
</feature>
<reference evidence="3 4" key="1">
    <citation type="submission" date="2019-01" db="EMBL/GenBank/DDBJ databases">
        <authorList>
            <person name="Li J."/>
        </authorList>
    </citation>
    <scope>NUCLEOTIDE SEQUENCE [LARGE SCALE GENOMIC DNA]</scope>
    <source>
        <strain evidence="3 4">CGMCC 4.7180</strain>
    </source>
</reference>
<dbReference type="Pfam" id="PF07969">
    <property type="entry name" value="Amidohydro_3"/>
    <property type="match status" value="1"/>
</dbReference>
<dbReference type="Gene3D" id="3.20.20.140">
    <property type="entry name" value="Metal-dependent hydrolases"/>
    <property type="match status" value="1"/>
</dbReference>
<dbReference type="InterPro" id="IPR011059">
    <property type="entry name" value="Metal-dep_hydrolase_composite"/>
</dbReference>
<dbReference type="SUPFAM" id="SSF51338">
    <property type="entry name" value="Composite domain of metallo-dependent hydrolases"/>
    <property type="match status" value="1"/>
</dbReference>
<accession>A0A4Q2JNG0</accession>
<name>A0A4Q2JNG0_9MICO</name>
<keyword evidence="4" id="KW-1185">Reference proteome</keyword>
<dbReference type="PANTHER" id="PTHR22642">
    <property type="entry name" value="IMIDAZOLONEPROPIONASE"/>
    <property type="match status" value="1"/>
</dbReference>
<feature type="compositionally biased region" description="Low complexity" evidence="1">
    <location>
        <begin position="82"/>
        <end position="95"/>
    </location>
</feature>
<keyword evidence="3" id="KW-0378">Hydrolase</keyword>
<dbReference type="PANTHER" id="PTHR22642:SF2">
    <property type="entry name" value="PROTEIN LONG AFTER FAR-RED 3"/>
    <property type="match status" value="1"/>
</dbReference>
<dbReference type="GO" id="GO:0016810">
    <property type="term" value="F:hydrolase activity, acting on carbon-nitrogen (but not peptide) bonds"/>
    <property type="evidence" value="ECO:0007669"/>
    <property type="project" value="InterPro"/>
</dbReference>
<dbReference type="AlphaFoldDB" id="A0A4Q2JNG0"/>
<dbReference type="InterPro" id="IPR013108">
    <property type="entry name" value="Amidohydro_3"/>
</dbReference>
<evidence type="ECO:0000313" key="3">
    <source>
        <dbReference type="EMBL" id="RXZ49741.1"/>
    </source>
</evidence>